<keyword evidence="1" id="KW-0812">Transmembrane</keyword>
<evidence type="ECO:0000259" key="3">
    <source>
        <dbReference type="PROSITE" id="PS51832"/>
    </source>
</evidence>
<dbReference type="InterPro" id="IPR006675">
    <property type="entry name" value="HDIG_dom"/>
</dbReference>
<name>A0ABY3SLN1_9BACL</name>
<dbReference type="PANTHER" id="PTHR43155">
    <property type="entry name" value="CYCLIC DI-GMP PHOSPHODIESTERASE PA4108-RELATED"/>
    <property type="match status" value="1"/>
</dbReference>
<feature type="transmembrane region" description="Helical" evidence="1">
    <location>
        <begin position="26"/>
        <end position="44"/>
    </location>
</feature>
<sequence>MDNSDQSRRLLMSFYSIHQDKLNNNIVQVGFIFLMLSLAWNYAFRILNVSLSRADVGALLLCTGVCLVTYVLIKFSKLPVVVLKHITLWFVCFVVVSLYFGSGYREAWSFFLLIPIVSALYGDIISLTVYSILGLISMVALDYYFPLVPRSTFDIIDLSNRVLLYIILATFSHILYKKLLGLYVNLVSIVTKSADESLEQVVKTFIVSVEAKDTYTFGHSERVSEYAVELARKLPEYQNNPKKLHTLKMMGLLHDIGKINIPESILTKPSRLTDMEYEIIKTHTVVGAKMVEKISLLGRLKDGVLYHHERWDGLGYPSGMKGEEIPLEARILAIADAFDAMTSNRAYRDAMAPSQAFRRLLEGRGTCYDPRLIDILTPHQFSWISICKQSNSEVSEFETLMTLQ</sequence>
<evidence type="ECO:0000313" key="5">
    <source>
        <dbReference type="Proteomes" id="UP001649230"/>
    </source>
</evidence>
<dbReference type="PROSITE" id="PS51831">
    <property type="entry name" value="HD"/>
    <property type="match status" value="1"/>
</dbReference>
<feature type="transmembrane region" description="Helical" evidence="1">
    <location>
        <begin position="56"/>
        <end position="75"/>
    </location>
</feature>
<gene>
    <name evidence="4" type="ORF">L0M14_05460</name>
</gene>
<dbReference type="PROSITE" id="PS51832">
    <property type="entry name" value="HD_GYP"/>
    <property type="match status" value="1"/>
</dbReference>
<dbReference type="Gene3D" id="1.10.3210.10">
    <property type="entry name" value="Hypothetical protein af1432"/>
    <property type="match status" value="1"/>
</dbReference>
<feature type="transmembrane region" description="Helical" evidence="1">
    <location>
        <begin position="81"/>
        <end position="100"/>
    </location>
</feature>
<evidence type="ECO:0000259" key="2">
    <source>
        <dbReference type="PROSITE" id="PS51831"/>
    </source>
</evidence>
<dbReference type="InterPro" id="IPR003607">
    <property type="entry name" value="HD/PDEase_dom"/>
</dbReference>
<protein>
    <submittedName>
        <fullName evidence="4">HD-GYP domain-containing protein</fullName>
    </submittedName>
</protein>
<keyword evidence="1" id="KW-0472">Membrane</keyword>
<dbReference type="NCBIfam" id="TIGR00277">
    <property type="entry name" value="HDIG"/>
    <property type="match status" value="1"/>
</dbReference>
<dbReference type="SUPFAM" id="SSF109604">
    <property type="entry name" value="HD-domain/PDEase-like"/>
    <property type="match status" value="1"/>
</dbReference>
<reference evidence="4 5" key="1">
    <citation type="journal article" date="2024" name="Int. J. Syst. Evol. Microbiol.">
        <title>Paenibacillus hexagrammi sp. nov., a novel bacterium isolated from the gut content of Hexagrammos agrammus.</title>
        <authorList>
            <person name="Jung H.K."/>
            <person name="Kim D.G."/>
            <person name="Zin H."/>
            <person name="Park J."/>
            <person name="Jung H."/>
            <person name="Kim Y.O."/>
            <person name="Kong H.J."/>
            <person name="Kim J.W."/>
            <person name="Kim Y.S."/>
        </authorList>
    </citation>
    <scope>NUCLEOTIDE SEQUENCE [LARGE SCALE GENOMIC DNA]</scope>
    <source>
        <strain evidence="4 5">YPD9-1</strain>
    </source>
</reference>
<evidence type="ECO:0000256" key="1">
    <source>
        <dbReference type="SAM" id="Phobius"/>
    </source>
</evidence>
<accession>A0ABY3SLN1</accession>
<feature type="domain" description="HD-GYP" evidence="3">
    <location>
        <begin position="194"/>
        <end position="392"/>
    </location>
</feature>
<dbReference type="RefSeq" id="WP_235121198.1">
    <property type="nucleotide sequence ID" value="NZ_CP090978.1"/>
</dbReference>
<feature type="transmembrane region" description="Helical" evidence="1">
    <location>
        <begin position="158"/>
        <end position="176"/>
    </location>
</feature>
<feature type="domain" description="HD" evidence="2">
    <location>
        <begin position="216"/>
        <end position="341"/>
    </location>
</feature>
<dbReference type="Proteomes" id="UP001649230">
    <property type="component" value="Chromosome"/>
</dbReference>
<proteinExistence type="predicted"/>
<organism evidence="4 5">
    <name type="scientific">Paenibacillus hexagrammi</name>
    <dbReference type="NCBI Taxonomy" id="2908839"/>
    <lineage>
        <taxon>Bacteria</taxon>
        <taxon>Bacillati</taxon>
        <taxon>Bacillota</taxon>
        <taxon>Bacilli</taxon>
        <taxon>Bacillales</taxon>
        <taxon>Paenibacillaceae</taxon>
        <taxon>Paenibacillus</taxon>
    </lineage>
</organism>
<evidence type="ECO:0000313" key="4">
    <source>
        <dbReference type="EMBL" id="UJF34624.1"/>
    </source>
</evidence>
<dbReference type="InterPro" id="IPR037522">
    <property type="entry name" value="HD_GYP_dom"/>
</dbReference>
<dbReference type="EMBL" id="CP090978">
    <property type="protein sequence ID" value="UJF34624.1"/>
    <property type="molecule type" value="Genomic_DNA"/>
</dbReference>
<keyword evidence="5" id="KW-1185">Reference proteome</keyword>
<feature type="transmembrane region" description="Helical" evidence="1">
    <location>
        <begin position="112"/>
        <end position="138"/>
    </location>
</feature>
<dbReference type="Pfam" id="PF13487">
    <property type="entry name" value="HD_5"/>
    <property type="match status" value="1"/>
</dbReference>
<dbReference type="SMART" id="SM00471">
    <property type="entry name" value="HDc"/>
    <property type="match status" value="1"/>
</dbReference>
<keyword evidence="1" id="KW-1133">Transmembrane helix</keyword>
<dbReference type="InterPro" id="IPR006674">
    <property type="entry name" value="HD_domain"/>
</dbReference>
<dbReference type="PANTHER" id="PTHR43155:SF2">
    <property type="entry name" value="CYCLIC DI-GMP PHOSPHODIESTERASE PA4108"/>
    <property type="match status" value="1"/>
</dbReference>
<dbReference type="CDD" id="cd00077">
    <property type="entry name" value="HDc"/>
    <property type="match status" value="1"/>
</dbReference>